<evidence type="ECO:0000313" key="1">
    <source>
        <dbReference type="EMBL" id="TWT49536.1"/>
    </source>
</evidence>
<reference evidence="1 2" key="1">
    <citation type="submission" date="2019-02" db="EMBL/GenBank/DDBJ databases">
        <title>Deep-cultivation of Planctomycetes and their phenomic and genomic characterization uncovers novel biology.</title>
        <authorList>
            <person name="Wiegand S."/>
            <person name="Jogler M."/>
            <person name="Boedeker C."/>
            <person name="Pinto D."/>
            <person name="Vollmers J."/>
            <person name="Rivas-Marin E."/>
            <person name="Kohn T."/>
            <person name="Peeters S.H."/>
            <person name="Heuer A."/>
            <person name="Rast P."/>
            <person name="Oberbeckmann S."/>
            <person name="Bunk B."/>
            <person name="Jeske O."/>
            <person name="Meyerdierks A."/>
            <person name="Storesund J.E."/>
            <person name="Kallscheuer N."/>
            <person name="Luecker S."/>
            <person name="Lage O.M."/>
            <person name="Pohl T."/>
            <person name="Merkel B.J."/>
            <person name="Hornburger P."/>
            <person name="Mueller R.-W."/>
            <person name="Bruemmer F."/>
            <person name="Labrenz M."/>
            <person name="Spormann A.M."/>
            <person name="Op Den Camp H."/>
            <person name="Overmann J."/>
            <person name="Amann R."/>
            <person name="Jetten M.S.M."/>
            <person name="Mascher T."/>
            <person name="Medema M.H."/>
            <person name="Devos D.P."/>
            <person name="Kaster A.-K."/>
            <person name="Ovreas L."/>
            <person name="Rohde M."/>
            <person name="Galperin M.Y."/>
            <person name="Jogler C."/>
        </authorList>
    </citation>
    <scope>NUCLEOTIDE SEQUENCE [LARGE SCALE GENOMIC DNA]</scope>
    <source>
        <strain evidence="1 2">Pla22</strain>
    </source>
</reference>
<protein>
    <submittedName>
        <fullName evidence="1">Uncharacterized protein</fullName>
    </submittedName>
</protein>
<gene>
    <name evidence="1" type="ORF">Pla22_47330</name>
</gene>
<sequence length="144" mass="16041">MSLDEYRYLWDGSQPGWTLHRVNQIDWTVTFHFDATGPTAREVSDMRTLLDCFRDLPMSAVWAQLRGRSSYTTTDSVGNLEMRWLVDAADRAGLRTTPNPTDSGGLLPVHVDGHALIIEDEKLAAEVTQLMLDAGVPATDVHVD</sequence>
<dbReference type="RefSeq" id="WP_146517028.1">
    <property type="nucleotide sequence ID" value="NZ_SJPI01000003.1"/>
</dbReference>
<comment type="caution">
    <text evidence="1">The sequence shown here is derived from an EMBL/GenBank/DDBJ whole genome shotgun (WGS) entry which is preliminary data.</text>
</comment>
<dbReference type="Proteomes" id="UP000316598">
    <property type="component" value="Unassembled WGS sequence"/>
</dbReference>
<keyword evidence="2" id="KW-1185">Reference proteome</keyword>
<dbReference type="EMBL" id="SJPI01000003">
    <property type="protein sequence ID" value="TWT49536.1"/>
    <property type="molecule type" value="Genomic_DNA"/>
</dbReference>
<accession>A0A5C5WF99</accession>
<proteinExistence type="predicted"/>
<dbReference type="AlphaFoldDB" id="A0A5C5WF99"/>
<dbReference type="OrthoDB" id="6058597at2"/>
<evidence type="ECO:0000313" key="2">
    <source>
        <dbReference type="Proteomes" id="UP000316598"/>
    </source>
</evidence>
<name>A0A5C5WF99_9BACT</name>
<organism evidence="1 2">
    <name type="scientific">Rubripirellula amarantea</name>
    <dbReference type="NCBI Taxonomy" id="2527999"/>
    <lineage>
        <taxon>Bacteria</taxon>
        <taxon>Pseudomonadati</taxon>
        <taxon>Planctomycetota</taxon>
        <taxon>Planctomycetia</taxon>
        <taxon>Pirellulales</taxon>
        <taxon>Pirellulaceae</taxon>
        <taxon>Rubripirellula</taxon>
    </lineage>
</organism>